<protein>
    <submittedName>
        <fullName evidence="1">Uncharacterized protein</fullName>
    </submittedName>
</protein>
<evidence type="ECO:0000313" key="1">
    <source>
        <dbReference type="EMBL" id="RKP16782.1"/>
    </source>
</evidence>
<reference evidence="2" key="1">
    <citation type="journal article" date="2018" name="Nat. Microbiol.">
        <title>Leveraging single-cell genomics to expand the fungal tree of life.</title>
        <authorList>
            <person name="Ahrendt S.R."/>
            <person name="Quandt C.A."/>
            <person name="Ciobanu D."/>
            <person name="Clum A."/>
            <person name="Salamov A."/>
            <person name="Andreopoulos B."/>
            <person name="Cheng J.F."/>
            <person name="Woyke T."/>
            <person name="Pelin A."/>
            <person name="Henrissat B."/>
            <person name="Reynolds N.K."/>
            <person name="Benny G.L."/>
            <person name="Smith M.E."/>
            <person name="James T.Y."/>
            <person name="Grigoriev I.V."/>
        </authorList>
    </citation>
    <scope>NUCLEOTIDE SEQUENCE [LARGE SCALE GENOMIC DNA]</scope>
    <source>
        <strain evidence="2">CSF55</strain>
    </source>
</reference>
<dbReference type="EMBL" id="ML006240">
    <property type="protein sequence ID" value="RKP16782.1"/>
    <property type="molecule type" value="Genomic_DNA"/>
</dbReference>
<gene>
    <name evidence="1" type="ORF">ROZALSC1DRAFT_24892</name>
</gene>
<organism evidence="1 2">
    <name type="scientific">Rozella allomycis (strain CSF55)</name>
    <dbReference type="NCBI Taxonomy" id="988480"/>
    <lineage>
        <taxon>Eukaryota</taxon>
        <taxon>Fungi</taxon>
        <taxon>Fungi incertae sedis</taxon>
        <taxon>Cryptomycota</taxon>
        <taxon>Cryptomycota incertae sedis</taxon>
        <taxon>Rozella</taxon>
    </lineage>
</organism>
<evidence type="ECO:0000313" key="2">
    <source>
        <dbReference type="Proteomes" id="UP000281549"/>
    </source>
</evidence>
<dbReference type="AlphaFoldDB" id="A0A4P9YD40"/>
<proteinExistence type="predicted"/>
<sequence>MISENDFVEWMKSQGFRDKFYAFVKENGLCFESIYSYTKEDLKSFLVDQWEALFLINSNGYQAPRKLEIGYRRWLLDIIEVDKLFNVFQSMESIDNDEDFVENIPVIHGLGSSLFIENLDVGSLNSEVKSHMDKQLHAILIDVSGAGKTRTIVDVARTRNVVYFDCNADYDFIKMKQTLKRHVLALVCSRLLVKDRLVETGKLKEDDYFKWLFYQRSRRSQDVFTKLYETLSAFDVSAIVKSYNGSFCFGFDEVQTLLESDDPLFNKFRSFVKVDPMVENGKLLHPRSFYTFLVNVFINGIYVPCMWSGTHFRLKDVSHYRMAAAGKPEALKLCTDFPFLDTGLIMNYVSRFWKMPSLGDDYGRLLIENYFFTFKAGPEYFFRFMELFAEPKKRDYINIVERIEQTFNPDFQYSLLPPEKAGPDFRYRLLLAYGKTTWTSRHVSDSESKANKASINYRSWYSSVDRFNKAVSELAAQEASKYFHLRFECPYHPSSVQSFGITTTLPDQSTSKQIHPH</sequence>
<accession>A0A4P9YD40</accession>
<dbReference type="Proteomes" id="UP000281549">
    <property type="component" value="Unassembled WGS sequence"/>
</dbReference>
<name>A0A4P9YD40_ROZAC</name>